<keyword evidence="1" id="KW-1133">Transmembrane helix</keyword>
<feature type="transmembrane region" description="Helical" evidence="1">
    <location>
        <begin position="12"/>
        <end position="29"/>
    </location>
</feature>
<reference evidence="2" key="1">
    <citation type="submission" date="2020-05" db="EMBL/GenBank/DDBJ databases">
        <authorList>
            <person name="Chiriac C."/>
            <person name="Salcher M."/>
            <person name="Ghai R."/>
            <person name="Kavagutti S V."/>
        </authorList>
    </citation>
    <scope>NUCLEOTIDE SEQUENCE</scope>
</reference>
<keyword evidence="1" id="KW-0472">Membrane</keyword>
<dbReference type="AlphaFoldDB" id="A0A6J6GGZ0"/>
<dbReference type="EMBL" id="CAEZTS010000289">
    <property type="protein sequence ID" value="CAB4599530.1"/>
    <property type="molecule type" value="Genomic_DNA"/>
</dbReference>
<proteinExistence type="predicted"/>
<organism evidence="2">
    <name type="scientific">freshwater metagenome</name>
    <dbReference type="NCBI Taxonomy" id="449393"/>
    <lineage>
        <taxon>unclassified sequences</taxon>
        <taxon>metagenomes</taxon>
        <taxon>ecological metagenomes</taxon>
    </lineage>
</organism>
<sequence length="69" mass="7131">MHYGAAVPRSEKIGYAVAVVILVVGGAFVKTAILNWISGPAIVVASVVASTRLFGRYDREPVAGEGSDA</sequence>
<keyword evidence="1" id="KW-0812">Transmembrane</keyword>
<protein>
    <submittedName>
        <fullName evidence="2">Unannotated protein</fullName>
    </submittedName>
</protein>
<name>A0A6J6GGZ0_9ZZZZ</name>
<evidence type="ECO:0000256" key="1">
    <source>
        <dbReference type="SAM" id="Phobius"/>
    </source>
</evidence>
<gene>
    <name evidence="2" type="ORF">UFOPK1722_02117</name>
</gene>
<accession>A0A6J6GGZ0</accession>
<evidence type="ECO:0000313" key="2">
    <source>
        <dbReference type="EMBL" id="CAB4599530.1"/>
    </source>
</evidence>